<dbReference type="InterPro" id="IPR050141">
    <property type="entry name" value="GCL_type2/YbdK_subfam"/>
</dbReference>
<gene>
    <name evidence="2" type="ORF">FOE67_10710</name>
</gene>
<dbReference type="AlphaFoldDB" id="A0A7W3T2Y0"/>
<dbReference type="RefSeq" id="WP_182662993.1">
    <property type="nucleotide sequence ID" value="NZ_VKHS01000197.1"/>
</dbReference>
<reference evidence="3" key="1">
    <citation type="submission" date="2019-10" db="EMBL/GenBank/DDBJ databases">
        <title>Streptomyces sp. nov., a novel actinobacterium isolated from alkaline environment.</title>
        <authorList>
            <person name="Golinska P."/>
        </authorList>
    </citation>
    <scope>NUCLEOTIDE SEQUENCE [LARGE SCALE GENOMIC DNA]</scope>
    <source>
        <strain evidence="3">DSM 42108</strain>
    </source>
</reference>
<evidence type="ECO:0000313" key="2">
    <source>
        <dbReference type="EMBL" id="MBB0229977.1"/>
    </source>
</evidence>
<dbReference type="PIRSF" id="PIRSF012666">
    <property type="entry name" value="UCP012666"/>
    <property type="match status" value="1"/>
</dbReference>
<dbReference type="EMBL" id="VKHS01000197">
    <property type="protein sequence ID" value="MBB0229977.1"/>
    <property type="molecule type" value="Genomic_DNA"/>
</dbReference>
<dbReference type="PANTHER" id="PTHR36510:SF3">
    <property type="entry name" value="CONSERVED PROTEIN"/>
    <property type="match status" value="1"/>
</dbReference>
<dbReference type="InterPro" id="IPR016602">
    <property type="entry name" value="UCP012666"/>
</dbReference>
<dbReference type="Gene3D" id="3.30.590.20">
    <property type="match status" value="1"/>
</dbReference>
<protein>
    <submittedName>
        <fullName evidence="2">Glutamate--cysteine ligase</fullName>
    </submittedName>
</protein>
<sequence>MGANIAADGFDPADRRRFREKLQSCLEALRDLLEDKAFDRPRDLIGLEVEVPLADSRGVPRMVNEEVLSRMATADFQSELGRFTLELNMAPRRLRDRVLDDLAEELRIAFAYAARTGAEFDARPVLVGILPTLTGEGMNAAQLTDVERYTLLNDQIMAARGELISLDITGTETLRRTFDSIIPESVCTAVQFHLQVTPERFADVWNASQVAAAAQIAVGANSPFAFGRELWQETRPPLFLQATDTRPPELIAQGVRPRSWFGERWIDSPLDLFEENLRYFPALLPLCEEEEPRRVLAAGGVPRLGELVLHNGTIYRWNRPVYDVADGVPHLRVENRVLSTGPTATDMVANAAFYYGLVRALAEQPEPLWRRLPFRMAEHNFHTACRHGIDARLAWPRRGRGQESEEIPAVRLVTEHLLPMASAGLDAWGVAPADRDRYLGVIEGRCRTGLTGAGWQTRFHHRAVERGADRDTALMRLVQRYCELSATDEPVHTWPLDV</sequence>
<comment type="caution">
    <text evidence="2">The sequence shown here is derived from an EMBL/GenBank/DDBJ whole genome shotgun (WGS) entry which is preliminary data.</text>
</comment>
<accession>A0A7W3T2Y0</accession>
<evidence type="ECO:0000313" key="3">
    <source>
        <dbReference type="Proteomes" id="UP000530234"/>
    </source>
</evidence>
<organism evidence="2 3">
    <name type="scientific">Streptomyces calidiresistens</name>
    <dbReference type="NCBI Taxonomy" id="1485586"/>
    <lineage>
        <taxon>Bacteria</taxon>
        <taxon>Bacillati</taxon>
        <taxon>Actinomycetota</taxon>
        <taxon>Actinomycetes</taxon>
        <taxon>Kitasatosporales</taxon>
        <taxon>Streptomycetaceae</taxon>
        <taxon>Streptomyces</taxon>
    </lineage>
</organism>
<dbReference type="InterPro" id="IPR006336">
    <property type="entry name" value="GCS2"/>
</dbReference>
<dbReference type="SUPFAM" id="SSF55931">
    <property type="entry name" value="Glutamine synthetase/guanido kinase"/>
    <property type="match status" value="1"/>
</dbReference>
<comment type="catalytic activity">
    <reaction evidence="1">
        <text>L-cysteine + L-glutamate + ATP = gamma-L-glutamyl-L-cysteine + ADP + phosphate + H(+)</text>
        <dbReference type="Rhea" id="RHEA:13285"/>
        <dbReference type="ChEBI" id="CHEBI:15378"/>
        <dbReference type="ChEBI" id="CHEBI:29985"/>
        <dbReference type="ChEBI" id="CHEBI:30616"/>
        <dbReference type="ChEBI" id="CHEBI:35235"/>
        <dbReference type="ChEBI" id="CHEBI:43474"/>
        <dbReference type="ChEBI" id="CHEBI:58173"/>
        <dbReference type="ChEBI" id="CHEBI:456216"/>
        <dbReference type="EC" id="6.3.2.2"/>
    </reaction>
</comment>
<dbReference type="InterPro" id="IPR014746">
    <property type="entry name" value="Gln_synth/guanido_kin_cat_dom"/>
</dbReference>
<keyword evidence="3" id="KW-1185">Reference proteome</keyword>
<dbReference type="GO" id="GO:0016879">
    <property type="term" value="F:ligase activity, forming carbon-nitrogen bonds"/>
    <property type="evidence" value="ECO:0007669"/>
    <property type="project" value="TreeGrafter"/>
</dbReference>
<proteinExistence type="predicted"/>
<dbReference type="PANTHER" id="PTHR36510">
    <property type="entry name" value="GLUTAMATE--CYSTEINE LIGASE 2-RELATED"/>
    <property type="match status" value="1"/>
</dbReference>
<keyword evidence="2" id="KW-0436">Ligase</keyword>
<evidence type="ECO:0000256" key="1">
    <source>
        <dbReference type="ARBA" id="ARBA00048819"/>
    </source>
</evidence>
<dbReference type="Proteomes" id="UP000530234">
    <property type="component" value="Unassembled WGS sequence"/>
</dbReference>
<dbReference type="Pfam" id="PF04107">
    <property type="entry name" value="GCS2"/>
    <property type="match status" value="1"/>
</dbReference>
<name>A0A7W3T2Y0_9ACTN</name>